<keyword evidence="2" id="KW-1185">Reference proteome</keyword>
<comment type="caution">
    <text evidence="1">The sequence shown here is derived from an EMBL/GenBank/DDBJ whole genome shotgun (WGS) entry which is preliminary data.</text>
</comment>
<sequence>MSAFKEAGNERAICLRARAESSQMRTGKDMHTPTTNRVANKFSVTDAQIIEGPEHQKIPDL</sequence>
<organism evidence="1 2">
    <name type="scientific">Vibrio zhanjiangensis</name>
    <dbReference type="NCBI Taxonomy" id="1046128"/>
    <lineage>
        <taxon>Bacteria</taxon>
        <taxon>Pseudomonadati</taxon>
        <taxon>Pseudomonadota</taxon>
        <taxon>Gammaproteobacteria</taxon>
        <taxon>Vibrionales</taxon>
        <taxon>Vibrionaceae</taxon>
        <taxon>Vibrio</taxon>
    </lineage>
</organism>
<accession>A0ABQ6EXY3</accession>
<name>A0ABQ6EXY3_9VIBR</name>
<dbReference type="EMBL" id="BSPW01000027">
    <property type="protein sequence ID" value="GLT17844.1"/>
    <property type="molecule type" value="Genomic_DNA"/>
</dbReference>
<proteinExistence type="predicted"/>
<gene>
    <name evidence="1" type="ORF">GCM10007938_16220</name>
</gene>
<dbReference type="Proteomes" id="UP001157138">
    <property type="component" value="Unassembled WGS sequence"/>
</dbReference>
<evidence type="ECO:0000313" key="1">
    <source>
        <dbReference type="EMBL" id="GLT17844.1"/>
    </source>
</evidence>
<protein>
    <submittedName>
        <fullName evidence="1">Uncharacterized protein</fullName>
    </submittedName>
</protein>
<reference evidence="2" key="1">
    <citation type="journal article" date="2019" name="Int. J. Syst. Evol. Microbiol.">
        <title>The Global Catalogue of Microorganisms (GCM) 10K type strain sequencing project: providing services to taxonomists for standard genome sequencing and annotation.</title>
        <authorList>
            <consortium name="The Broad Institute Genomics Platform"/>
            <consortium name="The Broad Institute Genome Sequencing Center for Infectious Disease"/>
            <person name="Wu L."/>
            <person name="Ma J."/>
        </authorList>
    </citation>
    <scope>NUCLEOTIDE SEQUENCE [LARGE SCALE GENOMIC DNA]</scope>
    <source>
        <strain evidence="2">NBRC 108723</strain>
    </source>
</reference>
<evidence type="ECO:0000313" key="2">
    <source>
        <dbReference type="Proteomes" id="UP001157138"/>
    </source>
</evidence>